<dbReference type="EC" id="2.3.1.-" evidence="2"/>
<keyword evidence="2" id="KW-0808">Transferase</keyword>
<dbReference type="RefSeq" id="WP_274354482.1">
    <property type="nucleotide sequence ID" value="NZ_JAQZSM010000062.1"/>
</dbReference>
<dbReference type="InterPro" id="IPR003996">
    <property type="entry name" value="RTX_toxin-activating_protC_bac"/>
</dbReference>
<evidence type="ECO:0000256" key="2">
    <source>
        <dbReference type="RuleBase" id="RU368102"/>
    </source>
</evidence>
<protein>
    <recommendedName>
        <fullName evidence="2">RTX toxin-activating lysine-acyltransferase</fullName>
        <ecNumber evidence="2">2.3.1.-</ecNumber>
    </recommendedName>
</protein>
<dbReference type="PRINTS" id="PR01489">
    <property type="entry name" value="RTXTOXINC"/>
</dbReference>
<comment type="similarity">
    <text evidence="1 2">Belongs to the RTX toxin acyltransferase family.</text>
</comment>
<sequence>MVNIDYFASVGYALELLAQSPYHRQHKLGDYFRTEVLPALWAGQCRFYVTQEGVPTAMVTWAWLSEDVERDIHASGRSLSRSEWTCGDRLFFNDWITPYGNIREVAHDMTHNIFPD</sequence>
<evidence type="ECO:0000313" key="3">
    <source>
        <dbReference type="EMBL" id="MDD7973821.1"/>
    </source>
</evidence>
<name>A0ABT5TFN1_9RHOB</name>
<reference evidence="3" key="1">
    <citation type="submission" date="2023-02" db="EMBL/GenBank/DDBJ databases">
        <title>Description of Roseinatronobacter alkalisoli sp. nov., an alkaliphilic bacerium isolated from soda soil.</title>
        <authorList>
            <person name="Wei W."/>
        </authorList>
    </citation>
    <scope>NUCLEOTIDE SEQUENCE</scope>
    <source>
        <strain evidence="3">HJB301</strain>
    </source>
</reference>
<keyword evidence="2" id="KW-0012">Acyltransferase</keyword>
<proteinExistence type="inferred from homology"/>
<keyword evidence="2" id="KW-0204">Cytolysis</keyword>
<dbReference type="Proteomes" id="UP001431784">
    <property type="component" value="Unassembled WGS sequence"/>
</dbReference>
<dbReference type="Pfam" id="PF02794">
    <property type="entry name" value="HlyC"/>
    <property type="match status" value="1"/>
</dbReference>
<gene>
    <name evidence="3" type="ORF">PUT78_22520</name>
</gene>
<keyword evidence="4" id="KW-1185">Reference proteome</keyword>
<comment type="function">
    <text evidence="2">Involved in fatty acylation of protoxin at internal lysine residues, thereby converting it to the active toxin.</text>
</comment>
<keyword evidence="2" id="KW-0963">Cytoplasm</keyword>
<comment type="subcellular location">
    <subcellularLocation>
        <location evidence="2">Cytoplasm</location>
    </subcellularLocation>
</comment>
<evidence type="ECO:0000313" key="4">
    <source>
        <dbReference type="Proteomes" id="UP001431784"/>
    </source>
</evidence>
<comment type="caution">
    <text evidence="3">The sequence shown here is derived from an EMBL/GenBank/DDBJ whole genome shotgun (WGS) entry which is preliminary data.</text>
</comment>
<dbReference type="EMBL" id="JAQZSM010000062">
    <property type="protein sequence ID" value="MDD7973821.1"/>
    <property type="molecule type" value="Genomic_DNA"/>
</dbReference>
<evidence type="ECO:0000256" key="1">
    <source>
        <dbReference type="ARBA" id="ARBA00005686"/>
    </source>
</evidence>
<accession>A0ABT5TFN1</accession>
<organism evidence="3 4">
    <name type="scientific">Roseinatronobacter alkalisoli</name>
    <dbReference type="NCBI Taxonomy" id="3028235"/>
    <lineage>
        <taxon>Bacteria</taxon>
        <taxon>Pseudomonadati</taxon>
        <taxon>Pseudomonadota</taxon>
        <taxon>Alphaproteobacteria</taxon>
        <taxon>Rhodobacterales</taxon>
        <taxon>Paracoccaceae</taxon>
        <taxon>Roseinatronobacter</taxon>
    </lineage>
</organism>